<evidence type="ECO:0000313" key="1">
    <source>
        <dbReference type="EMBL" id="AYF78534.1"/>
    </source>
</evidence>
<protein>
    <submittedName>
        <fullName evidence="1">Uncharacterized protein</fullName>
    </submittedName>
</protein>
<dbReference type="AlphaFoldDB" id="A0A386ZMZ1"/>
<dbReference type="OrthoDB" id="4628830at2"/>
<reference evidence="1 2" key="1">
    <citation type="submission" date="2018-09" db="EMBL/GenBank/DDBJ databases">
        <title>Nocardia yunnanensis sp. nov., an actinomycete isolated from a soil sample.</title>
        <authorList>
            <person name="Zhang J."/>
        </authorList>
    </citation>
    <scope>NUCLEOTIDE SEQUENCE [LARGE SCALE GENOMIC DNA]</scope>
    <source>
        <strain evidence="1 2">CFHS0054</strain>
    </source>
</reference>
<keyword evidence="2" id="KW-1185">Reference proteome</keyword>
<dbReference type="KEGG" id="nyu:D7D52_37225"/>
<name>A0A386ZMZ1_9NOCA</name>
<proteinExistence type="predicted"/>
<sequence length="110" mass="11595">MSLAVDLETLGKLATTLHGLAQEVASIKPKDAPDPNAQGLKLQSEVGAGSITEELVYGALVATAKQRLDETGTVMTECATQFKNMDDSNYDKFVQAYNGATGDWTVGSGK</sequence>
<evidence type="ECO:0000313" key="2">
    <source>
        <dbReference type="Proteomes" id="UP000267164"/>
    </source>
</evidence>
<dbReference type="RefSeq" id="WP_120743617.1">
    <property type="nucleotide sequence ID" value="NZ_CP032568.1"/>
</dbReference>
<gene>
    <name evidence="1" type="ORF">D7D52_37225</name>
</gene>
<dbReference type="Proteomes" id="UP000267164">
    <property type="component" value="Chromosome"/>
</dbReference>
<dbReference type="EMBL" id="CP032568">
    <property type="protein sequence ID" value="AYF78534.1"/>
    <property type="molecule type" value="Genomic_DNA"/>
</dbReference>
<accession>A0A386ZMZ1</accession>
<organism evidence="1 2">
    <name type="scientific">Nocardia yunnanensis</name>
    <dbReference type="NCBI Taxonomy" id="2382165"/>
    <lineage>
        <taxon>Bacteria</taxon>
        <taxon>Bacillati</taxon>
        <taxon>Actinomycetota</taxon>
        <taxon>Actinomycetes</taxon>
        <taxon>Mycobacteriales</taxon>
        <taxon>Nocardiaceae</taxon>
        <taxon>Nocardia</taxon>
    </lineage>
</organism>